<reference evidence="1 2" key="1">
    <citation type="submission" date="2020-08" db="EMBL/GenBank/DDBJ databases">
        <title>Bridging the membrane lipid divide: bacteria of the FCB group superphylum have the potential to synthesize archaeal ether lipids.</title>
        <authorList>
            <person name="Villanueva L."/>
            <person name="Von Meijenfeldt F.A.B."/>
            <person name="Westbye A.B."/>
            <person name="Yadav S."/>
            <person name="Hopmans E.C."/>
            <person name="Dutilh B.E."/>
            <person name="Sinninghe Damste J.S."/>
        </authorList>
    </citation>
    <scope>NUCLEOTIDE SEQUENCE [LARGE SCALE GENOMIC DNA]</scope>
    <source>
        <strain evidence="1">NIOZ-UU30</strain>
    </source>
</reference>
<protein>
    <submittedName>
        <fullName evidence="1">Uncharacterized protein</fullName>
    </submittedName>
</protein>
<evidence type="ECO:0000313" key="2">
    <source>
        <dbReference type="Proteomes" id="UP000603434"/>
    </source>
</evidence>
<dbReference type="Proteomes" id="UP000603434">
    <property type="component" value="Unassembled WGS sequence"/>
</dbReference>
<name>A0A8J6TNE6_9BACT</name>
<comment type="caution">
    <text evidence="1">The sequence shown here is derived from an EMBL/GenBank/DDBJ whole genome shotgun (WGS) entry which is preliminary data.</text>
</comment>
<sequence>MYDKNRLCEKIIELYPDIGECGIDVSVDYDNEQKAWVVDLKKDHLELKTYLEDGDAELCMEGKQCVSLGLEIAQLKDNIAQL</sequence>
<dbReference type="EMBL" id="JACNJH010000187">
    <property type="protein sequence ID" value="MBC8362391.1"/>
    <property type="molecule type" value="Genomic_DNA"/>
</dbReference>
<proteinExistence type="predicted"/>
<accession>A0A8J6TNE6</accession>
<dbReference type="AlphaFoldDB" id="A0A8J6TNE6"/>
<evidence type="ECO:0000313" key="1">
    <source>
        <dbReference type="EMBL" id="MBC8362391.1"/>
    </source>
</evidence>
<organism evidence="1 2">
    <name type="scientific">Candidatus Desulfatibia profunda</name>
    <dbReference type="NCBI Taxonomy" id="2841695"/>
    <lineage>
        <taxon>Bacteria</taxon>
        <taxon>Pseudomonadati</taxon>
        <taxon>Thermodesulfobacteriota</taxon>
        <taxon>Desulfobacteria</taxon>
        <taxon>Desulfobacterales</taxon>
        <taxon>Desulfobacterales incertae sedis</taxon>
        <taxon>Candidatus Desulfatibia</taxon>
    </lineage>
</organism>
<gene>
    <name evidence="1" type="ORF">H8E23_13445</name>
</gene>